<reference evidence="1" key="2">
    <citation type="submission" date="2021-12" db="EMBL/GenBank/DDBJ databases">
        <title>Resequencing data analysis of finger millet.</title>
        <authorList>
            <person name="Hatakeyama M."/>
            <person name="Aluri S."/>
            <person name="Balachadran M.T."/>
            <person name="Sivarajan S.R."/>
            <person name="Poveda L."/>
            <person name="Shimizu-Inatsugi R."/>
            <person name="Schlapbach R."/>
            <person name="Sreeman S.M."/>
            <person name="Shimizu K.K."/>
        </authorList>
    </citation>
    <scope>NUCLEOTIDE SEQUENCE</scope>
</reference>
<dbReference type="InterPro" id="IPR045076">
    <property type="entry name" value="MutS"/>
</dbReference>
<proteinExistence type="predicted"/>
<dbReference type="PANTHER" id="PTHR48466">
    <property type="entry name" value="OS10G0509000 PROTEIN-RELATED"/>
    <property type="match status" value="1"/>
</dbReference>
<dbReference type="Proteomes" id="UP001054889">
    <property type="component" value="Unassembled WGS sequence"/>
</dbReference>
<dbReference type="PANTHER" id="PTHR48466:SF1">
    <property type="entry name" value="SMR DOMAIN-CONTAINING PROTEIN"/>
    <property type="match status" value="1"/>
</dbReference>
<dbReference type="GO" id="GO:0005524">
    <property type="term" value="F:ATP binding"/>
    <property type="evidence" value="ECO:0007669"/>
    <property type="project" value="InterPro"/>
</dbReference>
<protein>
    <submittedName>
        <fullName evidence="1">Uncharacterized protein</fullName>
    </submittedName>
</protein>
<dbReference type="GO" id="GO:0030983">
    <property type="term" value="F:mismatched DNA binding"/>
    <property type="evidence" value="ECO:0007669"/>
    <property type="project" value="InterPro"/>
</dbReference>
<sequence length="297" mass="33426">MYVYARADRKRECHVCIDKPKHAWSASFQRLHLRLRLDEENSRFSVLGRDMAATANHALLLPVNLPSRISFPTRVLLLHSPRPAHQRLIAASSKTEPSPISSETPEAREIRLETEAALEMECCVRAARRLRHHCRAGRAACGKGRVPVGRSRAESERLIEQTAAAVLLSAPLDFGGVEDVSAVVAAAAGGRLLSVREICGVGRSIRAARQVFDQLHRLADEMPDGRFSPLLDILQGCDFLSELVQRIEFCLDSNLSLVLDRASKKLETIRKERRKEHRDVRNFVERYVSEDLPSRRD</sequence>
<dbReference type="AlphaFoldDB" id="A0AAV5ETV9"/>
<accession>A0AAV5ETV9</accession>
<name>A0AAV5ETV9_ELECO</name>
<dbReference type="GO" id="GO:0004519">
    <property type="term" value="F:endonuclease activity"/>
    <property type="evidence" value="ECO:0007669"/>
    <property type="project" value="UniProtKB-KW"/>
</dbReference>
<evidence type="ECO:0000313" key="2">
    <source>
        <dbReference type="Proteomes" id="UP001054889"/>
    </source>
</evidence>
<comment type="caution">
    <text evidence="1">The sequence shown here is derived from an EMBL/GenBank/DDBJ whole genome shotgun (WGS) entry which is preliminary data.</text>
</comment>
<organism evidence="1 2">
    <name type="scientific">Eleusine coracana subsp. coracana</name>
    <dbReference type="NCBI Taxonomy" id="191504"/>
    <lineage>
        <taxon>Eukaryota</taxon>
        <taxon>Viridiplantae</taxon>
        <taxon>Streptophyta</taxon>
        <taxon>Embryophyta</taxon>
        <taxon>Tracheophyta</taxon>
        <taxon>Spermatophyta</taxon>
        <taxon>Magnoliopsida</taxon>
        <taxon>Liliopsida</taxon>
        <taxon>Poales</taxon>
        <taxon>Poaceae</taxon>
        <taxon>PACMAD clade</taxon>
        <taxon>Chloridoideae</taxon>
        <taxon>Cynodonteae</taxon>
        <taxon>Eleusininae</taxon>
        <taxon>Eleusine</taxon>
    </lineage>
</organism>
<dbReference type="GO" id="GO:0006298">
    <property type="term" value="P:mismatch repair"/>
    <property type="evidence" value="ECO:0007669"/>
    <property type="project" value="InterPro"/>
</dbReference>
<evidence type="ECO:0000313" key="1">
    <source>
        <dbReference type="EMBL" id="GJN26006.1"/>
    </source>
</evidence>
<dbReference type="GO" id="GO:0140664">
    <property type="term" value="F:ATP-dependent DNA damage sensor activity"/>
    <property type="evidence" value="ECO:0007669"/>
    <property type="project" value="InterPro"/>
</dbReference>
<keyword evidence="2" id="KW-1185">Reference proteome</keyword>
<dbReference type="EMBL" id="BQKI01000079">
    <property type="protein sequence ID" value="GJN26006.1"/>
    <property type="molecule type" value="Genomic_DNA"/>
</dbReference>
<reference evidence="1" key="1">
    <citation type="journal article" date="2018" name="DNA Res.">
        <title>Multiple hybrid de novo genome assembly of finger millet, an orphan allotetraploid crop.</title>
        <authorList>
            <person name="Hatakeyama M."/>
            <person name="Aluri S."/>
            <person name="Balachadran M.T."/>
            <person name="Sivarajan S.R."/>
            <person name="Patrignani A."/>
            <person name="Gruter S."/>
            <person name="Poveda L."/>
            <person name="Shimizu-Inatsugi R."/>
            <person name="Baeten J."/>
            <person name="Francoijs K.J."/>
            <person name="Nataraja K.N."/>
            <person name="Reddy Y.A.N."/>
            <person name="Phadnis S."/>
            <person name="Ravikumar R.L."/>
            <person name="Schlapbach R."/>
            <person name="Sreeman S.M."/>
            <person name="Shimizu K.K."/>
        </authorList>
    </citation>
    <scope>NUCLEOTIDE SEQUENCE</scope>
</reference>
<gene>
    <name evidence="1" type="primary">gb13899</name>
    <name evidence="1" type="ORF">PR202_gb13899</name>
</gene>